<sequence length="113" mass="13002">MVKYTKEVVDTFLEKIEGSVTTPAADHLFIINENGIKLPEEKARSFHTTTAKLLFLCKRARQDIQMPVAFLTSRVKESEKDDWKKLKRVVLYLNGTINFVTTLSADKLNVTKW</sequence>
<evidence type="ECO:0000313" key="1">
    <source>
        <dbReference type="EMBL" id="CAD9323142.1"/>
    </source>
</evidence>
<protein>
    <submittedName>
        <fullName evidence="1">Uncharacterized protein</fullName>
    </submittedName>
</protein>
<dbReference type="EMBL" id="HBGN01011584">
    <property type="protein sequence ID" value="CAD9323142.1"/>
    <property type="molecule type" value="Transcribed_RNA"/>
</dbReference>
<reference evidence="1" key="1">
    <citation type="submission" date="2021-01" db="EMBL/GenBank/DDBJ databases">
        <authorList>
            <person name="Corre E."/>
            <person name="Pelletier E."/>
            <person name="Niang G."/>
            <person name="Scheremetjew M."/>
            <person name="Finn R."/>
            <person name="Kale V."/>
            <person name="Holt S."/>
            <person name="Cochrane G."/>
            <person name="Meng A."/>
            <person name="Brown T."/>
            <person name="Cohen L."/>
        </authorList>
    </citation>
    <scope>NUCLEOTIDE SEQUENCE</scope>
    <source>
        <strain evidence="1">Pop2</strain>
    </source>
</reference>
<name>A0A7S2E9B4_9STRA</name>
<dbReference type="AlphaFoldDB" id="A0A7S2E9B4"/>
<organism evidence="1">
    <name type="scientific">Ditylum brightwellii</name>
    <dbReference type="NCBI Taxonomy" id="49249"/>
    <lineage>
        <taxon>Eukaryota</taxon>
        <taxon>Sar</taxon>
        <taxon>Stramenopiles</taxon>
        <taxon>Ochrophyta</taxon>
        <taxon>Bacillariophyta</taxon>
        <taxon>Mediophyceae</taxon>
        <taxon>Lithodesmiophycidae</taxon>
        <taxon>Lithodesmiales</taxon>
        <taxon>Lithodesmiaceae</taxon>
        <taxon>Ditylum</taxon>
    </lineage>
</organism>
<accession>A0A7S2E9B4</accession>
<proteinExistence type="predicted"/>
<gene>
    <name evidence="1" type="ORF">DBRI1063_LOCUS7395</name>
</gene>